<proteinExistence type="predicted"/>
<accession>A0A835HQF0</accession>
<feature type="region of interest" description="Disordered" evidence="1">
    <location>
        <begin position="1"/>
        <end position="57"/>
    </location>
</feature>
<sequence>MHNVSVLGSDSPKKGEAFSQSTKNASHDGSVKVASLSPSQNPPDVSLGKRGRPRNIK</sequence>
<name>A0A835HQF0_9MAGN</name>
<comment type="caution">
    <text evidence="2">The sequence shown here is derived from an EMBL/GenBank/DDBJ whole genome shotgun (WGS) entry which is preliminary data.</text>
</comment>
<protein>
    <submittedName>
        <fullName evidence="2">Uncharacterized protein</fullName>
    </submittedName>
</protein>
<gene>
    <name evidence="2" type="ORF">IFM89_038167</name>
</gene>
<keyword evidence="3" id="KW-1185">Reference proteome</keyword>
<dbReference type="EMBL" id="JADFTS010000006">
    <property type="protein sequence ID" value="KAF9603886.1"/>
    <property type="molecule type" value="Genomic_DNA"/>
</dbReference>
<reference evidence="2 3" key="1">
    <citation type="submission" date="2020-10" db="EMBL/GenBank/DDBJ databases">
        <title>The Coptis chinensis genome and diversification of protoberbering-type alkaloids.</title>
        <authorList>
            <person name="Wang B."/>
            <person name="Shu S."/>
            <person name="Song C."/>
            <person name="Liu Y."/>
        </authorList>
    </citation>
    <scope>NUCLEOTIDE SEQUENCE [LARGE SCALE GENOMIC DNA]</scope>
    <source>
        <strain evidence="2">HL-2020</strain>
        <tissue evidence="2">Leaf</tissue>
    </source>
</reference>
<dbReference type="Proteomes" id="UP000631114">
    <property type="component" value="Unassembled WGS sequence"/>
</dbReference>
<evidence type="ECO:0000313" key="3">
    <source>
        <dbReference type="Proteomes" id="UP000631114"/>
    </source>
</evidence>
<organism evidence="2 3">
    <name type="scientific">Coptis chinensis</name>
    <dbReference type="NCBI Taxonomy" id="261450"/>
    <lineage>
        <taxon>Eukaryota</taxon>
        <taxon>Viridiplantae</taxon>
        <taxon>Streptophyta</taxon>
        <taxon>Embryophyta</taxon>
        <taxon>Tracheophyta</taxon>
        <taxon>Spermatophyta</taxon>
        <taxon>Magnoliopsida</taxon>
        <taxon>Ranunculales</taxon>
        <taxon>Ranunculaceae</taxon>
        <taxon>Coptidoideae</taxon>
        <taxon>Coptis</taxon>
    </lineage>
</organism>
<evidence type="ECO:0000256" key="1">
    <source>
        <dbReference type="SAM" id="MobiDB-lite"/>
    </source>
</evidence>
<evidence type="ECO:0000313" key="2">
    <source>
        <dbReference type="EMBL" id="KAF9603886.1"/>
    </source>
</evidence>
<dbReference type="AlphaFoldDB" id="A0A835HQF0"/>